<feature type="compositionally biased region" description="Polar residues" evidence="1">
    <location>
        <begin position="124"/>
        <end position="133"/>
    </location>
</feature>
<evidence type="ECO:0000313" key="3">
    <source>
        <dbReference type="Proteomes" id="UP001345827"/>
    </source>
</evidence>
<feature type="compositionally biased region" description="Low complexity" evidence="1">
    <location>
        <begin position="434"/>
        <end position="453"/>
    </location>
</feature>
<reference evidence="2 3" key="1">
    <citation type="submission" date="2023-06" db="EMBL/GenBank/DDBJ databases">
        <title>Black Yeasts Isolated from many extreme environments.</title>
        <authorList>
            <person name="Coleine C."/>
            <person name="Stajich J.E."/>
            <person name="Selbmann L."/>
        </authorList>
    </citation>
    <scope>NUCLEOTIDE SEQUENCE [LARGE SCALE GENOMIC DNA]</scope>
    <source>
        <strain evidence="2 3">CCFEE 5887</strain>
    </source>
</reference>
<evidence type="ECO:0000313" key="2">
    <source>
        <dbReference type="EMBL" id="KAK5531256.1"/>
    </source>
</evidence>
<feature type="compositionally biased region" description="Low complexity" evidence="1">
    <location>
        <begin position="368"/>
        <end position="385"/>
    </location>
</feature>
<proteinExistence type="predicted"/>
<feature type="region of interest" description="Disordered" evidence="1">
    <location>
        <begin position="218"/>
        <end position="238"/>
    </location>
</feature>
<keyword evidence="3" id="KW-1185">Reference proteome</keyword>
<dbReference type="AlphaFoldDB" id="A0AAV9Q1P1"/>
<feature type="compositionally biased region" description="Low complexity" evidence="1">
    <location>
        <begin position="572"/>
        <end position="586"/>
    </location>
</feature>
<feature type="compositionally biased region" description="Basic and acidic residues" evidence="1">
    <location>
        <begin position="411"/>
        <end position="420"/>
    </location>
</feature>
<feature type="region of interest" description="Disordered" evidence="1">
    <location>
        <begin position="710"/>
        <end position="731"/>
    </location>
</feature>
<feature type="compositionally biased region" description="Low complexity" evidence="1">
    <location>
        <begin position="485"/>
        <end position="495"/>
    </location>
</feature>
<feature type="compositionally biased region" description="Low complexity" evidence="1">
    <location>
        <begin position="67"/>
        <end position="81"/>
    </location>
</feature>
<comment type="caution">
    <text evidence="2">The sequence shown here is derived from an EMBL/GenBank/DDBJ whole genome shotgun (WGS) entry which is preliminary data.</text>
</comment>
<gene>
    <name evidence="2" type="ORF">LTR25_008363</name>
</gene>
<feature type="compositionally biased region" description="Polar residues" evidence="1">
    <location>
        <begin position="89"/>
        <end position="108"/>
    </location>
</feature>
<feature type="compositionally biased region" description="Polar residues" evidence="1">
    <location>
        <begin position="227"/>
        <end position="238"/>
    </location>
</feature>
<feature type="compositionally biased region" description="Low complexity" evidence="1">
    <location>
        <begin position="812"/>
        <end position="822"/>
    </location>
</feature>
<organism evidence="2 3">
    <name type="scientific">Vermiconidia calcicola</name>
    <dbReference type="NCBI Taxonomy" id="1690605"/>
    <lineage>
        <taxon>Eukaryota</taxon>
        <taxon>Fungi</taxon>
        <taxon>Dikarya</taxon>
        <taxon>Ascomycota</taxon>
        <taxon>Pezizomycotina</taxon>
        <taxon>Dothideomycetes</taxon>
        <taxon>Dothideomycetidae</taxon>
        <taxon>Mycosphaerellales</taxon>
        <taxon>Extremaceae</taxon>
        <taxon>Vermiconidia</taxon>
    </lineage>
</organism>
<sequence>MGGKPSNLSGQSMAPDGPPHSEPTMGNMAGNQQQGDQDQDVQDASAQENLDHEVLDRQPTISDQTVGPSQQEQEGSTSTSTPQPPTQEYPGTSTSATGEEINSNNYPAGSTTGSGSGSCANLVPKQSPSPTKSDYTDAREYQEGPPDCATATSEREDTVPATPRLPQIEFQPPTPDINTNATSEQENEENGQQSPTDDVLVGLGISGVSFSFSEVVQEELQGPDGTSIDNETGVQTDQQEALQSAAAEIVAEVAAEVAAEVVAEAVAAAAAFLEWSNQPQPPPVQGYAELEADTDTDSEDGSEGGLVLEQTDIDTTDGDGDDDGHGQLEEESPLPSDPAPALIPAQIETDREAQIGTNASTSPNNITPGSDSHSNSPSDPDNGSHMVNESGSPSDEAVDGGASLSLSLSKSEPEPEREPHSNSTAVTAQHQDRLLSLQSFSLPILSQPPSLSLPVPPPPPPLSPPLSLPSPPLSPPASPSPPVNATATVTVTATASDYISSPPDPATSQNIPSFSPSHHHQPSDLRAGPQQELPLPPPVAAPPARLFTIPIRLRSAAQLEQKEQPDSNMSSNPNPAHNGNGNGNMPSHGGARNGNDLTEEEIRRIMMEDDDFDPIPAEYRQGAGTGNQFTPASHALNMAPQQSPYTTNQALQPYNGRGGGQPGPSSMGMAYTQVPTSNTFGYHLGSLHQPPLAYDRRNTPAMPHASYNMGPSADPRLAYPPPTGPRGRGASPYVTPTIAAALHTCLLPVQTRVQAMLALVAALHSINQVKWLVARGMSSPARGATVGNVGRQSANQGGQGPAPGGRPGGISGQVQDGQQGDNGDAEDSTGGVSLSRDGNGDGEWNSRWN</sequence>
<feature type="compositionally biased region" description="Polar residues" evidence="1">
    <location>
        <begin position="1"/>
        <end position="12"/>
    </location>
</feature>
<feature type="compositionally biased region" description="Gly residues" evidence="1">
    <location>
        <begin position="797"/>
        <end position="811"/>
    </location>
</feature>
<name>A0AAV9Q1P1_9PEZI</name>
<protein>
    <submittedName>
        <fullName evidence="2">Uncharacterized protein</fullName>
    </submittedName>
</protein>
<evidence type="ECO:0000256" key="1">
    <source>
        <dbReference type="SAM" id="MobiDB-lite"/>
    </source>
</evidence>
<dbReference type="EMBL" id="JAXLQG010000017">
    <property type="protein sequence ID" value="KAK5531256.1"/>
    <property type="molecule type" value="Genomic_DNA"/>
</dbReference>
<feature type="region of interest" description="Disordered" evidence="1">
    <location>
        <begin position="274"/>
        <end position="541"/>
    </location>
</feature>
<feature type="compositionally biased region" description="Acidic residues" evidence="1">
    <location>
        <begin position="311"/>
        <end position="322"/>
    </location>
</feature>
<feature type="compositionally biased region" description="Pro residues" evidence="1">
    <location>
        <begin position="454"/>
        <end position="482"/>
    </location>
</feature>
<feature type="compositionally biased region" description="Acidic residues" evidence="1">
    <location>
        <begin position="290"/>
        <end position="302"/>
    </location>
</feature>
<feature type="compositionally biased region" description="Polar residues" evidence="1">
    <location>
        <begin position="355"/>
        <end position="367"/>
    </location>
</feature>
<feature type="region of interest" description="Disordered" evidence="1">
    <location>
        <begin position="1"/>
        <end position="200"/>
    </location>
</feature>
<dbReference type="Proteomes" id="UP001345827">
    <property type="component" value="Unassembled WGS sequence"/>
</dbReference>
<feature type="region of interest" description="Disordered" evidence="1">
    <location>
        <begin position="783"/>
        <end position="849"/>
    </location>
</feature>
<accession>A0AAV9Q1P1</accession>
<feature type="region of interest" description="Disordered" evidence="1">
    <location>
        <begin position="559"/>
        <end position="595"/>
    </location>
</feature>